<evidence type="ECO:0000313" key="1">
    <source>
        <dbReference type="EMBL" id="MBA2882156.1"/>
    </source>
</evidence>
<comment type="caution">
    <text evidence="1">The sequence shown here is derived from an EMBL/GenBank/DDBJ whole genome shotgun (WGS) entry which is preliminary data.</text>
</comment>
<gene>
    <name evidence="1" type="ORF">HNR65_002497</name>
</gene>
<organism evidence="1 2">
    <name type="scientific">Desulfosalsimonas propionicica</name>
    <dbReference type="NCBI Taxonomy" id="332175"/>
    <lineage>
        <taxon>Bacteria</taxon>
        <taxon>Pseudomonadati</taxon>
        <taxon>Thermodesulfobacteriota</taxon>
        <taxon>Desulfobacteria</taxon>
        <taxon>Desulfobacterales</taxon>
        <taxon>Desulfosalsimonadaceae</taxon>
        <taxon>Desulfosalsimonas</taxon>
    </lineage>
</organism>
<dbReference type="RefSeq" id="WP_220128380.1">
    <property type="nucleotide sequence ID" value="NZ_JACDUS010000007.1"/>
</dbReference>
<dbReference type="EMBL" id="JACDUS010000007">
    <property type="protein sequence ID" value="MBA2882156.1"/>
    <property type="molecule type" value="Genomic_DNA"/>
</dbReference>
<reference evidence="1 2" key="1">
    <citation type="submission" date="2020-07" db="EMBL/GenBank/DDBJ databases">
        <title>Genomic Encyclopedia of Type Strains, Phase IV (KMG-IV): sequencing the most valuable type-strain genomes for metagenomic binning, comparative biology and taxonomic classification.</title>
        <authorList>
            <person name="Goeker M."/>
        </authorList>
    </citation>
    <scope>NUCLEOTIDE SEQUENCE [LARGE SCALE GENOMIC DNA]</scope>
    <source>
        <strain evidence="1 2">DSM 17721</strain>
    </source>
</reference>
<keyword evidence="2" id="KW-1185">Reference proteome</keyword>
<protein>
    <submittedName>
        <fullName evidence="1">Uncharacterized protein</fullName>
    </submittedName>
</protein>
<sequence>MTWSVKGLIFAAVVVWAGLQTIGCGQAGDKAADLEIPRGYMAQIRVEQGDRVFGFGPFVGYYFRPETPGDFTRLKFVCFNERSFYTKDLPENTRLFEGTAVLTRLPESDFEIPASGRINPVYFSEAPAQWVVTRPAPKDEFLHFHSCYDARGAVLTGYWFRHAAVAGFTYDMGGRVGADSPLYHEVFPGIDRGFARIIEFDHGPE</sequence>
<accession>A0A7W0HLN1</accession>
<name>A0A7W0HLN1_9BACT</name>
<dbReference type="Proteomes" id="UP000525298">
    <property type="component" value="Unassembled WGS sequence"/>
</dbReference>
<dbReference type="AlphaFoldDB" id="A0A7W0HLN1"/>
<evidence type="ECO:0000313" key="2">
    <source>
        <dbReference type="Proteomes" id="UP000525298"/>
    </source>
</evidence>
<proteinExistence type="predicted"/>